<dbReference type="Proteomes" id="UP001209570">
    <property type="component" value="Unassembled WGS sequence"/>
</dbReference>
<feature type="region of interest" description="Disordered" evidence="2">
    <location>
        <begin position="1"/>
        <end position="30"/>
    </location>
</feature>
<dbReference type="InterPro" id="IPR045913">
    <property type="entry name" value="TBC20/Gyp8-like"/>
</dbReference>
<comment type="caution">
    <text evidence="4">The sequence shown here is derived from an EMBL/GenBank/DDBJ whole genome shotgun (WGS) entry which is preliminary data.</text>
</comment>
<dbReference type="SMART" id="SM00164">
    <property type="entry name" value="TBC"/>
    <property type="match status" value="1"/>
</dbReference>
<keyword evidence="5" id="KW-1185">Reference proteome</keyword>
<dbReference type="GO" id="GO:0005096">
    <property type="term" value="F:GTPase activator activity"/>
    <property type="evidence" value="ECO:0007669"/>
    <property type="project" value="UniProtKB-KW"/>
</dbReference>
<dbReference type="SUPFAM" id="SSF47923">
    <property type="entry name" value="Ypt/Rab-GAP domain of gyp1p"/>
    <property type="match status" value="2"/>
</dbReference>
<dbReference type="FunFam" id="1.10.472.80:FF:000100">
    <property type="entry name" value="TBC1 domain protein"/>
    <property type="match status" value="1"/>
</dbReference>
<dbReference type="Pfam" id="PF00566">
    <property type="entry name" value="RabGAP-TBC"/>
    <property type="match status" value="1"/>
</dbReference>
<proteinExistence type="predicted"/>
<reference evidence="4" key="1">
    <citation type="submission" date="2021-12" db="EMBL/GenBank/DDBJ databases">
        <title>Prjna785345.</title>
        <authorList>
            <person name="Rujirawat T."/>
            <person name="Krajaejun T."/>
        </authorList>
    </citation>
    <scope>NUCLEOTIDE SEQUENCE</scope>
    <source>
        <strain evidence="4">Pi057C3</strain>
    </source>
</reference>
<dbReference type="Gene3D" id="1.10.472.80">
    <property type="entry name" value="Ypt/Rab-GAP domain of gyp1p, domain 3"/>
    <property type="match status" value="1"/>
</dbReference>
<organism evidence="4 5">
    <name type="scientific">Pythium insidiosum</name>
    <name type="common">Pythiosis disease agent</name>
    <dbReference type="NCBI Taxonomy" id="114742"/>
    <lineage>
        <taxon>Eukaryota</taxon>
        <taxon>Sar</taxon>
        <taxon>Stramenopiles</taxon>
        <taxon>Oomycota</taxon>
        <taxon>Peronosporomycetes</taxon>
        <taxon>Pythiales</taxon>
        <taxon>Pythiaceae</taxon>
        <taxon>Pythium</taxon>
    </lineage>
</organism>
<dbReference type="PROSITE" id="PS50086">
    <property type="entry name" value="TBC_RABGAP"/>
    <property type="match status" value="1"/>
</dbReference>
<dbReference type="PANTHER" id="PTHR20913">
    <property type="entry name" value="TBC1 DOMAIN FAMILY MEMBER 20/GTPASE"/>
    <property type="match status" value="1"/>
</dbReference>
<feature type="compositionally biased region" description="Basic residues" evidence="2">
    <location>
        <begin position="1"/>
        <end position="12"/>
    </location>
</feature>
<dbReference type="EMBL" id="JAKCXM010000017">
    <property type="protein sequence ID" value="KAJ0407838.1"/>
    <property type="molecule type" value="Genomic_DNA"/>
</dbReference>
<name>A0AAD5LP65_PYTIN</name>
<dbReference type="GO" id="GO:0005789">
    <property type="term" value="C:endoplasmic reticulum membrane"/>
    <property type="evidence" value="ECO:0007669"/>
    <property type="project" value="TreeGrafter"/>
</dbReference>
<evidence type="ECO:0000259" key="3">
    <source>
        <dbReference type="PROSITE" id="PS50086"/>
    </source>
</evidence>
<evidence type="ECO:0000313" key="5">
    <source>
        <dbReference type="Proteomes" id="UP001209570"/>
    </source>
</evidence>
<dbReference type="PANTHER" id="PTHR20913:SF7">
    <property type="entry name" value="RE60063P"/>
    <property type="match status" value="1"/>
</dbReference>
<dbReference type="AlphaFoldDB" id="A0AAD5LP65"/>
<feature type="domain" description="Rab-GAP TBC" evidence="3">
    <location>
        <begin position="67"/>
        <end position="259"/>
    </location>
</feature>
<dbReference type="GO" id="GO:0006888">
    <property type="term" value="P:endoplasmic reticulum to Golgi vesicle-mediated transport"/>
    <property type="evidence" value="ECO:0007669"/>
    <property type="project" value="TreeGrafter"/>
</dbReference>
<evidence type="ECO:0000256" key="2">
    <source>
        <dbReference type="SAM" id="MobiDB-lite"/>
    </source>
</evidence>
<dbReference type="InterPro" id="IPR000195">
    <property type="entry name" value="Rab-GAP-TBC_dom"/>
</dbReference>
<protein>
    <recommendedName>
        <fullName evidence="3">Rab-GAP TBC domain-containing protein</fullName>
    </recommendedName>
</protein>
<dbReference type="InterPro" id="IPR035969">
    <property type="entry name" value="Rab-GAP_TBC_sf"/>
</dbReference>
<gene>
    <name evidence="4" type="ORF">P43SY_008299</name>
</gene>
<keyword evidence="1" id="KW-0343">GTPase activation</keyword>
<evidence type="ECO:0000313" key="4">
    <source>
        <dbReference type="EMBL" id="KAJ0407838.1"/>
    </source>
</evidence>
<dbReference type="Gene3D" id="1.10.8.1310">
    <property type="match status" value="1"/>
</dbReference>
<evidence type="ECO:0000256" key="1">
    <source>
        <dbReference type="ARBA" id="ARBA00022468"/>
    </source>
</evidence>
<sequence length="397" mass="45824">MGKKAAATKRHATAPTTQTHGIRSQRDRRALDCKQRKLRRLARRLQSGADDGAFQELRALAFARGGFVSNELRQVIWPLLLGTDAAPVVHREHEQHFTRMNAPHRDDSQVEKDIERSMWHYDVVLNIREGERRAKRKQLTTIINAVLNDNQQLYYFQGYHDTCSVFLLVLGDQRSFHAMRTLSATYHREPMRSNFDTVLHTIRLLFPLLEGEDAELFQHLRESGVEPFFALPWVITWFAHELSRFSDVTRLYDVFLVSHPLFVLYTSAAVVLEARQRVLRAECDFGTLHSLLSKLPKTMDLEKVLARAAVLFHRLPPDELARHSAEEAVVRQTTFLLFPFSFQSRFPTITQPFLKPAQYRRVSEPLARQRLSIAAKWEVQFYAAFSRPALGPAVLTP</sequence>
<accession>A0AAD5LP65</accession>